<name>A0A2T0R8V4_9ACTN</name>
<keyword evidence="2" id="KW-1185">Reference proteome</keyword>
<protein>
    <submittedName>
        <fullName evidence="1">Uncharacterized protein</fullName>
    </submittedName>
</protein>
<dbReference type="EMBL" id="PVZF01000002">
    <property type="protein sequence ID" value="PRY17554.1"/>
    <property type="molecule type" value="Genomic_DNA"/>
</dbReference>
<evidence type="ECO:0000313" key="1">
    <source>
        <dbReference type="EMBL" id="PRY17554.1"/>
    </source>
</evidence>
<evidence type="ECO:0000313" key="2">
    <source>
        <dbReference type="Proteomes" id="UP000238083"/>
    </source>
</evidence>
<accession>A0A2T0R8V4</accession>
<organism evidence="1 2">
    <name type="scientific">Kineococcus rhizosphaerae</name>
    <dbReference type="NCBI Taxonomy" id="559628"/>
    <lineage>
        <taxon>Bacteria</taxon>
        <taxon>Bacillati</taxon>
        <taxon>Actinomycetota</taxon>
        <taxon>Actinomycetes</taxon>
        <taxon>Kineosporiales</taxon>
        <taxon>Kineosporiaceae</taxon>
        <taxon>Kineococcus</taxon>
    </lineage>
</organism>
<sequence length="168" mass="17792">MSGETPGEVPGGVPDDFDFDAEFQKAFGPKKPVRSVIVAGVTQSRVLVDVLAQVDVHAYCVPVKGVGSVLVTEDPATGEADVATLSGAVPQAEFVLFTVGEESIEGQAWLGGRRGEDPKPGLLLSIWPDPVQDLVLGKTDPAEHAVTGQQTRKPAFWKRVLGRDDSSE</sequence>
<dbReference type="OrthoDB" id="5194699at2"/>
<comment type="caution">
    <text evidence="1">The sequence shown here is derived from an EMBL/GenBank/DDBJ whole genome shotgun (WGS) entry which is preliminary data.</text>
</comment>
<reference evidence="1 2" key="1">
    <citation type="submission" date="2018-03" db="EMBL/GenBank/DDBJ databases">
        <title>Genomic Encyclopedia of Archaeal and Bacterial Type Strains, Phase II (KMG-II): from individual species to whole genera.</title>
        <authorList>
            <person name="Goeker M."/>
        </authorList>
    </citation>
    <scope>NUCLEOTIDE SEQUENCE [LARGE SCALE GENOMIC DNA]</scope>
    <source>
        <strain evidence="1 2">DSM 19711</strain>
    </source>
</reference>
<proteinExistence type="predicted"/>
<dbReference type="AlphaFoldDB" id="A0A2T0R8V4"/>
<gene>
    <name evidence="1" type="ORF">CLV37_102517</name>
</gene>
<dbReference type="RefSeq" id="WP_106208406.1">
    <property type="nucleotide sequence ID" value="NZ_PVZF01000002.1"/>
</dbReference>
<dbReference type="Proteomes" id="UP000238083">
    <property type="component" value="Unassembled WGS sequence"/>
</dbReference>